<dbReference type="InterPro" id="IPR014991">
    <property type="entry name" value="DUF1840"/>
</dbReference>
<protein>
    <recommendedName>
        <fullName evidence="3">DUF1840 domain-containing protein</fullName>
    </recommendedName>
</protein>
<evidence type="ECO:0008006" key="3">
    <source>
        <dbReference type="Google" id="ProtNLM"/>
    </source>
</evidence>
<dbReference type="OrthoDB" id="5296629at2"/>
<dbReference type="EMBL" id="FNCJ01000009">
    <property type="protein sequence ID" value="SDH40167.1"/>
    <property type="molecule type" value="Genomic_DNA"/>
</dbReference>
<name>A0A1G8C3T6_9BURK</name>
<gene>
    <name evidence="1" type="ORF">SAMN05216466_109262</name>
</gene>
<dbReference type="Pfam" id="PF08895">
    <property type="entry name" value="DUF1840"/>
    <property type="match status" value="1"/>
</dbReference>
<proteinExistence type="predicted"/>
<dbReference type="Proteomes" id="UP000199706">
    <property type="component" value="Unassembled WGS sequence"/>
</dbReference>
<sequence length="109" mass="12235">MLVTFQSTAAPDVVMLRNLAQYLLGLIGKHLDVRGVIAHEELSHVIARLETAISEETHAEAALESLYTVTSAHRYNMDEDRGGLAHRAWPLLDMMREARKQNADIIWGL</sequence>
<accession>A0A1G8C3T6</accession>
<dbReference type="AlphaFoldDB" id="A0A1G8C3T6"/>
<dbReference type="RefSeq" id="WP_090686531.1">
    <property type="nucleotide sequence ID" value="NZ_CADERL010000004.1"/>
</dbReference>
<reference evidence="1 2" key="1">
    <citation type="submission" date="2016-10" db="EMBL/GenBank/DDBJ databases">
        <authorList>
            <person name="de Groot N.N."/>
        </authorList>
    </citation>
    <scope>NUCLEOTIDE SEQUENCE [LARGE SCALE GENOMIC DNA]</scope>
    <source>
        <strain evidence="1 2">LMG 2247</strain>
    </source>
</reference>
<evidence type="ECO:0000313" key="1">
    <source>
        <dbReference type="EMBL" id="SDH40167.1"/>
    </source>
</evidence>
<evidence type="ECO:0000313" key="2">
    <source>
        <dbReference type="Proteomes" id="UP000199706"/>
    </source>
</evidence>
<organism evidence="1 2">
    <name type="scientific">Paraburkholderia phenazinium</name>
    <dbReference type="NCBI Taxonomy" id="60549"/>
    <lineage>
        <taxon>Bacteria</taxon>
        <taxon>Pseudomonadati</taxon>
        <taxon>Pseudomonadota</taxon>
        <taxon>Betaproteobacteria</taxon>
        <taxon>Burkholderiales</taxon>
        <taxon>Burkholderiaceae</taxon>
        <taxon>Paraburkholderia</taxon>
    </lineage>
</organism>